<reference evidence="2 3" key="1">
    <citation type="submission" date="2017-12" db="EMBL/GenBank/DDBJ databases">
        <title>Sequencing, de novo assembly and annotation of complete genome of a new Thraustochytrid species, strain FCC1311.</title>
        <authorList>
            <person name="Sedici K."/>
            <person name="Godart F."/>
            <person name="Aiese Cigliano R."/>
            <person name="Sanseverino W."/>
            <person name="Barakat M."/>
            <person name="Ortet P."/>
            <person name="Marechal E."/>
            <person name="Cagnac O."/>
            <person name="Amato A."/>
        </authorList>
    </citation>
    <scope>NUCLEOTIDE SEQUENCE [LARGE SCALE GENOMIC DNA]</scope>
</reference>
<name>A0A2R5G2Z4_9STRA</name>
<dbReference type="SUPFAM" id="SSF48371">
    <property type="entry name" value="ARM repeat"/>
    <property type="match status" value="1"/>
</dbReference>
<proteinExistence type="predicted"/>
<comment type="caution">
    <text evidence="2">The sequence shown here is derived from an EMBL/GenBank/DDBJ whole genome shotgun (WGS) entry which is preliminary data.</text>
</comment>
<dbReference type="InterPro" id="IPR018844">
    <property type="entry name" value="Dnt1-like_N"/>
</dbReference>
<gene>
    <name evidence="2" type="ORF">FCC1311_003262</name>
</gene>
<organism evidence="2 3">
    <name type="scientific">Hondaea fermentalgiana</name>
    <dbReference type="NCBI Taxonomy" id="2315210"/>
    <lineage>
        <taxon>Eukaryota</taxon>
        <taxon>Sar</taxon>
        <taxon>Stramenopiles</taxon>
        <taxon>Bigyra</taxon>
        <taxon>Labyrinthulomycetes</taxon>
        <taxon>Thraustochytrida</taxon>
        <taxon>Thraustochytriidae</taxon>
        <taxon>Hondaea</taxon>
    </lineage>
</organism>
<dbReference type="AlphaFoldDB" id="A0A2R5G2Z4"/>
<sequence>MKIHVHLFDTRFVTSCDRSTTLGELRHDIETQYASLHPRAPPLAAHALQDANGYLLPSRLLVGDVLVDGDKITVVLEKELPPVAQTDIAQVLTRWRYFQRYTLLAIEASLEQKKGLAEGPMLVLLEMLAAEDQSLVEKTCATLCKAVEARDSTVPPLDGTLYGKLLCGLGRETRDQKMQQHCATIIAACLQQPSSVAALEAAGAANTLARLSRSDCQETRALATSALWELSHASTASAKYTRSLLKPTQSHGRPEEKIDTGSASVVESLNMLEEASASAVAKMALDALGRECGETSFHELALLDGPRIVNALSRAVTHFDTPDVHIGVTNLLAKCLENQDSEAQVVLLHGGFSLLVQIVEETEIARHAFLQEGKRSQTGMTAEDTSRALAAFELACLNARHPCPTEVLAEALTASSSLFVRKTTSEALLQRAQNDEHNDMKQFIPSIMSAASQAAPGSEESLALVKIIAALSVKESNKMQLIRYGCTRHLCLILAEPAVNVGLQMHRGAAKGLANLASSTEDNRGHVMQAMQTLMPPIASFTDSIVNMYLEMVWSS</sequence>
<dbReference type="InParanoid" id="A0A2R5G2Z4"/>
<dbReference type="Gene3D" id="1.25.10.10">
    <property type="entry name" value="Leucine-rich Repeat Variant"/>
    <property type="match status" value="2"/>
</dbReference>
<evidence type="ECO:0000313" key="2">
    <source>
        <dbReference type="EMBL" id="GBG24108.1"/>
    </source>
</evidence>
<dbReference type="Pfam" id="PF10407">
    <property type="entry name" value="Cytokin_check_N"/>
    <property type="match status" value="1"/>
</dbReference>
<dbReference type="InterPro" id="IPR011989">
    <property type="entry name" value="ARM-like"/>
</dbReference>
<accession>A0A2R5G2Z4</accession>
<evidence type="ECO:0000259" key="1">
    <source>
        <dbReference type="Pfam" id="PF10407"/>
    </source>
</evidence>
<keyword evidence="3" id="KW-1185">Reference proteome</keyword>
<feature type="domain" description="Nucleolar protein Dnt1-like N-terminal" evidence="1">
    <location>
        <begin position="11"/>
        <end position="78"/>
    </location>
</feature>
<dbReference type="EMBL" id="BEYU01000003">
    <property type="protein sequence ID" value="GBG24108.1"/>
    <property type="molecule type" value="Genomic_DNA"/>
</dbReference>
<dbReference type="Proteomes" id="UP000241890">
    <property type="component" value="Unassembled WGS sequence"/>
</dbReference>
<dbReference type="InterPro" id="IPR016024">
    <property type="entry name" value="ARM-type_fold"/>
</dbReference>
<protein>
    <recommendedName>
        <fullName evidence="1">Nucleolar protein Dnt1-like N-terminal domain-containing protein</fullName>
    </recommendedName>
</protein>
<evidence type="ECO:0000313" key="3">
    <source>
        <dbReference type="Proteomes" id="UP000241890"/>
    </source>
</evidence>